<evidence type="ECO:0000259" key="7">
    <source>
        <dbReference type="Pfam" id="PF14322"/>
    </source>
</evidence>
<evidence type="ECO:0000256" key="2">
    <source>
        <dbReference type="ARBA" id="ARBA00006275"/>
    </source>
</evidence>
<evidence type="ECO:0000259" key="6">
    <source>
        <dbReference type="Pfam" id="PF07980"/>
    </source>
</evidence>
<evidence type="ECO:0000256" key="4">
    <source>
        <dbReference type="ARBA" id="ARBA00023136"/>
    </source>
</evidence>
<comment type="caution">
    <text evidence="8">The sequence shown here is derived from an EMBL/GenBank/DDBJ whole genome shotgun (WGS) entry which is preliminary data.</text>
</comment>
<dbReference type="CDD" id="cd08977">
    <property type="entry name" value="SusD"/>
    <property type="match status" value="1"/>
</dbReference>
<dbReference type="Pfam" id="PF07980">
    <property type="entry name" value="SusD_RagB"/>
    <property type="match status" value="1"/>
</dbReference>
<sequence>MKKLISLLTVLVVTMSCSKDFIERNPISTVSTEVLYKTDKDFQDAVIGIYQPFQTQYLTFWQLSDLPGDDTEQQHSAAFDLVNMNNFIINSSLNVLSTSWLNYYQIIFRANTVLSNIEKADPALVTRKDRHIGEARFLRAMAYFDLVRIFGDVPMLLAPIVATEAAQKGRDKVDTIYDEVIIKDLLDAETKLPEKYTGTDVGRATKGAARALLGKVYLTRKDFARAEAKLKEVTTMGYSLLPNFNDLWDYSKDEHHAEYIYDIEYVDGGLGLGSTFSNIFAPNLSQIINFFGLKGAGGQNGSPTEGLFSLYGPTDKRKAISVAHVIDGLVDRNGTFIPMTPIDATSYTKKYMSTLVNPNDSKANWKVIRYADVLLMYAEALNENGKTAEALTVLNQVRARAGVPAYTGLGQAETRDRIYTERRLELYLEGQRWFDLVRTGRALPVLEKQGMKPYMTVFPIPLNQIQVINNPTIFPQNPGYD</sequence>
<name>A0ABW0IIC6_9BACT</name>
<accession>A0ABW0IIC6</accession>
<comment type="similarity">
    <text evidence="2">Belongs to the SusD family.</text>
</comment>
<evidence type="ECO:0000313" key="8">
    <source>
        <dbReference type="EMBL" id="MFC5411927.1"/>
    </source>
</evidence>
<dbReference type="RefSeq" id="WP_379848929.1">
    <property type="nucleotide sequence ID" value="NZ_JBHSMA010000009.1"/>
</dbReference>
<evidence type="ECO:0000313" key="9">
    <source>
        <dbReference type="Proteomes" id="UP001596106"/>
    </source>
</evidence>
<proteinExistence type="inferred from homology"/>
<dbReference type="Gene3D" id="1.25.40.390">
    <property type="match status" value="1"/>
</dbReference>
<organism evidence="8 9">
    <name type="scientific">Larkinella bovis</name>
    <dbReference type="NCBI Taxonomy" id="683041"/>
    <lineage>
        <taxon>Bacteria</taxon>
        <taxon>Pseudomonadati</taxon>
        <taxon>Bacteroidota</taxon>
        <taxon>Cytophagia</taxon>
        <taxon>Cytophagales</taxon>
        <taxon>Spirosomataceae</taxon>
        <taxon>Larkinella</taxon>
    </lineage>
</organism>
<evidence type="ECO:0000256" key="3">
    <source>
        <dbReference type="ARBA" id="ARBA00022729"/>
    </source>
</evidence>
<dbReference type="InterPro" id="IPR012944">
    <property type="entry name" value="SusD_RagB_dom"/>
</dbReference>
<keyword evidence="4" id="KW-0472">Membrane</keyword>
<feature type="domain" description="RagB/SusD" evidence="6">
    <location>
        <begin position="347"/>
        <end position="443"/>
    </location>
</feature>
<reference evidence="9" key="1">
    <citation type="journal article" date="2019" name="Int. J. Syst. Evol. Microbiol.">
        <title>The Global Catalogue of Microorganisms (GCM) 10K type strain sequencing project: providing services to taxonomists for standard genome sequencing and annotation.</title>
        <authorList>
            <consortium name="The Broad Institute Genomics Platform"/>
            <consortium name="The Broad Institute Genome Sequencing Center for Infectious Disease"/>
            <person name="Wu L."/>
            <person name="Ma J."/>
        </authorList>
    </citation>
    <scope>NUCLEOTIDE SEQUENCE [LARGE SCALE GENOMIC DNA]</scope>
    <source>
        <strain evidence="9">CCUG 55250</strain>
    </source>
</reference>
<feature type="domain" description="SusD-like N-terminal" evidence="7">
    <location>
        <begin position="37"/>
        <end position="218"/>
    </location>
</feature>
<dbReference type="InterPro" id="IPR033985">
    <property type="entry name" value="SusD-like_N"/>
</dbReference>
<keyword evidence="5" id="KW-0998">Cell outer membrane</keyword>
<keyword evidence="3" id="KW-0732">Signal</keyword>
<dbReference type="Pfam" id="PF14322">
    <property type="entry name" value="SusD-like_3"/>
    <property type="match status" value="1"/>
</dbReference>
<evidence type="ECO:0000256" key="1">
    <source>
        <dbReference type="ARBA" id="ARBA00004442"/>
    </source>
</evidence>
<protein>
    <submittedName>
        <fullName evidence="8">RagB/SusD family nutrient uptake outer membrane protein</fullName>
    </submittedName>
</protein>
<keyword evidence="9" id="KW-1185">Reference proteome</keyword>
<dbReference type="SUPFAM" id="SSF48452">
    <property type="entry name" value="TPR-like"/>
    <property type="match status" value="1"/>
</dbReference>
<dbReference type="PROSITE" id="PS51257">
    <property type="entry name" value="PROKAR_LIPOPROTEIN"/>
    <property type="match status" value="1"/>
</dbReference>
<dbReference type="EMBL" id="JBHSMA010000009">
    <property type="protein sequence ID" value="MFC5411927.1"/>
    <property type="molecule type" value="Genomic_DNA"/>
</dbReference>
<dbReference type="Proteomes" id="UP001596106">
    <property type="component" value="Unassembled WGS sequence"/>
</dbReference>
<gene>
    <name evidence="8" type="ORF">ACFPMF_21565</name>
</gene>
<evidence type="ECO:0000256" key="5">
    <source>
        <dbReference type="ARBA" id="ARBA00023237"/>
    </source>
</evidence>
<dbReference type="InterPro" id="IPR011990">
    <property type="entry name" value="TPR-like_helical_dom_sf"/>
</dbReference>
<comment type="subcellular location">
    <subcellularLocation>
        <location evidence="1">Cell outer membrane</location>
    </subcellularLocation>
</comment>